<dbReference type="Proteomes" id="UP000634136">
    <property type="component" value="Unassembled WGS sequence"/>
</dbReference>
<dbReference type="InterPro" id="IPR009057">
    <property type="entry name" value="Homeodomain-like_sf"/>
</dbReference>
<dbReference type="EMBL" id="JAAIUW010000012">
    <property type="protein sequence ID" value="KAF7806091.1"/>
    <property type="molecule type" value="Genomic_DNA"/>
</dbReference>
<comment type="caution">
    <text evidence="8">The sequence shown here is derived from an EMBL/GenBank/DDBJ whole genome shotgun (WGS) entry which is preliminary data.</text>
</comment>
<accession>A0A834W513</accession>
<feature type="region of interest" description="Disordered" evidence="5">
    <location>
        <begin position="124"/>
        <end position="152"/>
    </location>
</feature>
<keyword evidence="2" id="KW-0677">Repeat</keyword>
<keyword evidence="4" id="KW-0539">Nucleus</keyword>
<evidence type="ECO:0000259" key="6">
    <source>
        <dbReference type="PROSITE" id="PS50090"/>
    </source>
</evidence>
<evidence type="ECO:0000256" key="2">
    <source>
        <dbReference type="ARBA" id="ARBA00022737"/>
    </source>
</evidence>
<dbReference type="CDD" id="cd00167">
    <property type="entry name" value="SANT"/>
    <property type="match status" value="2"/>
</dbReference>
<feature type="domain" description="HTH myb-type" evidence="7">
    <location>
        <begin position="9"/>
        <end position="57"/>
    </location>
</feature>
<evidence type="ECO:0000313" key="9">
    <source>
        <dbReference type="Proteomes" id="UP000634136"/>
    </source>
</evidence>
<dbReference type="GO" id="GO:0005634">
    <property type="term" value="C:nucleus"/>
    <property type="evidence" value="ECO:0007669"/>
    <property type="project" value="UniProtKB-SubCell"/>
</dbReference>
<evidence type="ECO:0000256" key="3">
    <source>
        <dbReference type="ARBA" id="ARBA00023125"/>
    </source>
</evidence>
<dbReference type="PANTHER" id="PTHR47999">
    <property type="entry name" value="TRANSCRIPTION FACTOR MYB8-RELATED-RELATED"/>
    <property type="match status" value="1"/>
</dbReference>
<feature type="domain" description="Myb-like" evidence="6">
    <location>
        <begin position="5"/>
        <end position="57"/>
    </location>
</feature>
<organism evidence="8 9">
    <name type="scientific">Senna tora</name>
    <dbReference type="NCBI Taxonomy" id="362788"/>
    <lineage>
        <taxon>Eukaryota</taxon>
        <taxon>Viridiplantae</taxon>
        <taxon>Streptophyta</taxon>
        <taxon>Embryophyta</taxon>
        <taxon>Tracheophyta</taxon>
        <taxon>Spermatophyta</taxon>
        <taxon>Magnoliopsida</taxon>
        <taxon>eudicotyledons</taxon>
        <taxon>Gunneridae</taxon>
        <taxon>Pentapetalae</taxon>
        <taxon>rosids</taxon>
        <taxon>fabids</taxon>
        <taxon>Fabales</taxon>
        <taxon>Fabaceae</taxon>
        <taxon>Caesalpinioideae</taxon>
        <taxon>Cassia clade</taxon>
        <taxon>Senna</taxon>
    </lineage>
</organism>
<evidence type="ECO:0000256" key="1">
    <source>
        <dbReference type="ARBA" id="ARBA00004123"/>
    </source>
</evidence>
<reference evidence="8" key="1">
    <citation type="submission" date="2020-09" db="EMBL/GenBank/DDBJ databases">
        <title>Genome-Enabled Discovery of Anthraquinone Biosynthesis in Senna tora.</title>
        <authorList>
            <person name="Kang S.-H."/>
            <person name="Pandey R.P."/>
            <person name="Lee C.-M."/>
            <person name="Sim J.-S."/>
            <person name="Jeong J.-T."/>
            <person name="Choi B.-S."/>
            <person name="Jung M."/>
            <person name="Ginzburg D."/>
            <person name="Zhao K."/>
            <person name="Won S.Y."/>
            <person name="Oh T.-J."/>
            <person name="Yu Y."/>
            <person name="Kim N.-H."/>
            <person name="Lee O.R."/>
            <person name="Lee T.-H."/>
            <person name="Bashyal P."/>
            <person name="Kim T.-S."/>
            <person name="Lee W.-H."/>
            <person name="Kawkins C."/>
            <person name="Kim C.-K."/>
            <person name="Kim J.S."/>
            <person name="Ahn B.O."/>
            <person name="Rhee S.Y."/>
            <person name="Sohng J.K."/>
        </authorList>
    </citation>
    <scope>NUCLEOTIDE SEQUENCE</scope>
    <source>
        <tissue evidence="8">Leaf</tissue>
    </source>
</reference>
<evidence type="ECO:0000259" key="7">
    <source>
        <dbReference type="PROSITE" id="PS51294"/>
    </source>
</evidence>
<dbReference type="OrthoDB" id="2143914at2759"/>
<protein>
    <submittedName>
        <fullName evidence="8">Transcription factor WER-like</fullName>
    </submittedName>
</protein>
<dbReference type="AlphaFoldDB" id="A0A834W513"/>
<dbReference type="PROSITE" id="PS51294">
    <property type="entry name" value="HTH_MYB"/>
    <property type="match status" value="2"/>
</dbReference>
<evidence type="ECO:0000313" key="8">
    <source>
        <dbReference type="EMBL" id="KAF7806091.1"/>
    </source>
</evidence>
<dbReference type="InterPro" id="IPR017930">
    <property type="entry name" value="Myb_dom"/>
</dbReference>
<feature type="domain" description="HTH myb-type" evidence="7">
    <location>
        <begin position="58"/>
        <end position="112"/>
    </location>
</feature>
<name>A0A834W513_9FABA</name>
<feature type="compositionally biased region" description="Pro residues" evidence="5">
    <location>
        <begin position="133"/>
        <end position="145"/>
    </location>
</feature>
<dbReference type="PROSITE" id="PS50090">
    <property type="entry name" value="MYB_LIKE"/>
    <property type="match status" value="2"/>
</dbReference>
<dbReference type="SMART" id="SM00717">
    <property type="entry name" value="SANT"/>
    <property type="match status" value="2"/>
</dbReference>
<dbReference type="PANTHER" id="PTHR47999:SF59">
    <property type="entry name" value="TRANSCRIPTION FACTOR WER-LIKE"/>
    <property type="match status" value="1"/>
</dbReference>
<comment type="subcellular location">
    <subcellularLocation>
        <location evidence="1">Nucleus</location>
    </subcellularLocation>
</comment>
<feature type="domain" description="Myb-like" evidence="6">
    <location>
        <begin position="58"/>
        <end position="108"/>
    </location>
</feature>
<dbReference type="SUPFAM" id="SSF46689">
    <property type="entry name" value="Homeodomain-like"/>
    <property type="match status" value="1"/>
</dbReference>
<proteinExistence type="predicted"/>
<dbReference type="InterPro" id="IPR015495">
    <property type="entry name" value="Myb_TF_plants"/>
</dbReference>
<evidence type="ECO:0000256" key="5">
    <source>
        <dbReference type="SAM" id="MobiDB-lite"/>
    </source>
</evidence>
<sequence>MEGEHCEYKKGLWSSEEDRVLMDYVKQQGVGKWNRIAKLTGLKRCGKSCRLRWINYLSPDVKRGGFTEEEDDLIIRLHNLLGNRWSLIAGRVPGRTDNQVKNYWNTHLSKKVKGVHNYKINKGKSTKLSHTQPPNPNANPNPSHLPPRDDQIQPNHAVLASSECDQKGEAQKLVESSSGRCMNSSSVHDLELVIMEDDYFLESSFWFADIHSAGFGLLPSYHDYFPDLDWAAL</sequence>
<dbReference type="Gene3D" id="1.10.10.60">
    <property type="entry name" value="Homeodomain-like"/>
    <property type="match status" value="2"/>
</dbReference>
<dbReference type="GO" id="GO:0003677">
    <property type="term" value="F:DNA binding"/>
    <property type="evidence" value="ECO:0007669"/>
    <property type="project" value="UniProtKB-KW"/>
</dbReference>
<keyword evidence="3" id="KW-0238">DNA-binding</keyword>
<evidence type="ECO:0000256" key="4">
    <source>
        <dbReference type="ARBA" id="ARBA00023242"/>
    </source>
</evidence>
<dbReference type="FunFam" id="1.10.10.60:FF:000001">
    <property type="entry name" value="MYB-related transcription factor"/>
    <property type="match status" value="1"/>
</dbReference>
<gene>
    <name evidence="8" type="ORF">G2W53_038252</name>
</gene>
<dbReference type="InterPro" id="IPR001005">
    <property type="entry name" value="SANT/Myb"/>
</dbReference>
<keyword evidence="9" id="KW-1185">Reference proteome</keyword>
<dbReference type="Pfam" id="PF00249">
    <property type="entry name" value="Myb_DNA-binding"/>
    <property type="match status" value="2"/>
</dbReference>